<organism evidence="1 2">
    <name type="scientific">Pantoea phage vB_PagM_LIET2</name>
    <dbReference type="NCBI Taxonomy" id="2508071"/>
    <lineage>
        <taxon>Viruses</taxon>
        <taxon>Duplodnaviria</taxon>
        <taxon>Heunggongvirae</taxon>
        <taxon>Uroviricota</taxon>
        <taxon>Caudoviricetes</taxon>
        <taxon>Lietduovirus</taxon>
        <taxon>Lietduovirus LIET2</taxon>
    </lineage>
</organism>
<dbReference type="EMBL" id="MK388689">
    <property type="protein sequence ID" value="QAX92373.1"/>
    <property type="molecule type" value="Genomic_DNA"/>
</dbReference>
<dbReference type="Proteomes" id="UP000289486">
    <property type="component" value="Segment"/>
</dbReference>
<accession>A0A411AW94</accession>
<proteinExistence type="predicted"/>
<sequence length="45" mass="5244">MLTERNRMIYPKGVFVNDPKIVNRLTTIDMVTGQHISEHLHLLIV</sequence>
<evidence type="ECO:0000313" key="1">
    <source>
        <dbReference type="EMBL" id="QAX92373.1"/>
    </source>
</evidence>
<protein>
    <submittedName>
        <fullName evidence="1">Uncharacterized protein</fullName>
    </submittedName>
</protein>
<keyword evidence="2" id="KW-1185">Reference proteome</keyword>
<evidence type="ECO:0000313" key="2">
    <source>
        <dbReference type="Proteomes" id="UP000289486"/>
    </source>
</evidence>
<gene>
    <name evidence="1" type="ORF">LIET2_gp121</name>
</gene>
<reference evidence="1 2" key="1">
    <citation type="submission" date="2019-01" db="EMBL/GenBank/DDBJ databases">
        <title>Complete genome sequence of Pantoea phage vB_PagM_LIET2.</title>
        <authorList>
            <person name="Truncaite L."/>
            <person name="Simoliuniene M."/>
            <person name="Kazlauskas D."/>
            <person name="Meskys R."/>
            <person name="Simoliunas E."/>
        </authorList>
    </citation>
    <scope>NUCLEOTIDE SEQUENCE [LARGE SCALE GENOMIC DNA]</scope>
</reference>
<name>A0A411AW94_9CAUD</name>